<dbReference type="SUPFAM" id="SSF53474">
    <property type="entry name" value="alpha/beta-Hydrolases"/>
    <property type="match status" value="1"/>
</dbReference>
<dbReference type="EMBL" id="FNBW01000016">
    <property type="protein sequence ID" value="SDG40804.1"/>
    <property type="molecule type" value="Genomic_DNA"/>
</dbReference>
<dbReference type="Proteomes" id="UP000198615">
    <property type="component" value="Unassembled WGS sequence"/>
</dbReference>
<comment type="caution">
    <text evidence="2">The sequence shown here is derived from an EMBL/GenBank/DDBJ whole genome shotgun (WGS) entry which is preliminary data.</text>
</comment>
<evidence type="ECO:0000313" key="3">
    <source>
        <dbReference type="Proteomes" id="UP000198615"/>
    </source>
</evidence>
<reference evidence="2 3" key="1">
    <citation type="submission" date="2016-10" db="EMBL/GenBank/DDBJ databases">
        <authorList>
            <person name="Varghese N."/>
            <person name="Submissions S."/>
        </authorList>
    </citation>
    <scope>NUCLEOTIDE SEQUENCE [LARGE SCALE GENOMIC DNA]</scope>
    <source>
        <strain evidence="2 3">DSM 18839</strain>
    </source>
</reference>
<dbReference type="InterPro" id="IPR050583">
    <property type="entry name" value="Mycobacterial_A85_antigen"/>
</dbReference>
<dbReference type="OrthoDB" id="9784036at2"/>
<accession>A0A8G2BND4</accession>
<dbReference type="PANTHER" id="PTHR48098">
    <property type="entry name" value="ENTEROCHELIN ESTERASE-RELATED"/>
    <property type="match status" value="1"/>
</dbReference>
<organism evidence="2 3">
    <name type="scientific">Thalassobaculum litoreum DSM 18839</name>
    <dbReference type="NCBI Taxonomy" id="1123362"/>
    <lineage>
        <taxon>Bacteria</taxon>
        <taxon>Pseudomonadati</taxon>
        <taxon>Pseudomonadota</taxon>
        <taxon>Alphaproteobacteria</taxon>
        <taxon>Rhodospirillales</taxon>
        <taxon>Thalassobaculaceae</taxon>
        <taxon>Thalassobaculum</taxon>
    </lineage>
</organism>
<evidence type="ECO:0000313" key="2">
    <source>
        <dbReference type="EMBL" id="SDG40804.1"/>
    </source>
</evidence>
<sequence>MIARLTLLLMLLIAVPALAGTVEERSIPSPSLGTSIDIRVYVPNDTATPLPVVYLLHGYGGGAHDWIGGGAAQTTADAVFAEPGAVPMLLVMPGVGNSWYVDSQKYGAWERALLDDLIPAIDRLYPTRPERAQRFVAGLSMGGYGALRLAAHHPATFRAAAAFSPAVFEDVTSAADFPDFQLRFFAGAFGEPFDPALFNRANAFAPLREIPKDLPVDFYVMTGDHDGLGLWDGALRFFRAARGAGHAVELRVRDGDHEWRLWREELAPALRWFGTLSGPLNER</sequence>
<evidence type="ECO:0000256" key="1">
    <source>
        <dbReference type="SAM" id="SignalP"/>
    </source>
</evidence>
<dbReference type="Pfam" id="PF00756">
    <property type="entry name" value="Esterase"/>
    <property type="match status" value="1"/>
</dbReference>
<name>A0A8G2BND4_9PROT</name>
<dbReference type="AlphaFoldDB" id="A0A8G2BND4"/>
<protein>
    <submittedName>
        <fullName evidence="2">S-formylglutathione hydrolase FrmB</fullName>
    </submittedName>
</protein>
<dbReference type="PANTHER" id="PTHR48098:SF1">
    <property type="entry name" value="DIACYLGLYCEROL ACYLTRANSFERASE_MYCOLYLTRANSFERASE AG85A"/>
    <property type="match status" value="1"/>
</dbReference>
<keyword evidence="3" id="KW-1185">Reference proteome</keyword>
<dbReference type="Gene3D" id="3.40.50.1820">
    <property type="entry name" value="alpha/beta hydrolase"/>
    <property type="match status" value="1"/>
</dbReference>
<feature type="signal peptide" evidence="1">
    <location>
        <begin position="1"/>
        <end position="19"/>
    </location>
</feature>
<dbReference type="InterPro" id="IPR000801">
    <property type="entry name" value="Esterase-like"/>
</dbReference>
<dbReference type="InterPro" id="IPR029058">
    <property type="entry name" value="AB_hydrolase_fold"/>
</dbReference>
<dbReference type="GO" id="GO:0016787">
    <property type="term" value="F:hydrolase activity"/>
    <property type="evidence" value="ECO:0007669"/>
    <property type="project" value="UniProtKB-KW"/>
</dbReference>
<dbReference type="GO" id="GO:0016747">
    <property type="term" value="F:acyltransferase activity, transferring groups other than amino-acyl groups"/>
    <property type="evidence" value="ECO:0007669"/>
    <property type="project" value="TreeGrafter"/>
</dbReference>
<gene>
    <name evidence="2" type="ORF">SAMN05660686_04306</name>
</gene>
<proteinExistence type="predicted"/>
<keyword evidence="2" id="KW-0378">Hydrolase</keyword>
<keyword evidence="1" id="KW-0732">Signal</keyword>
<dbReference type="RefSeq" id="WP_093153693.1">
    <property type="nucleotide sequence ID" value="NZ_FNBW01000016.1"/>
</dbReference>
<feature type="chain" id="PRO_5034423502" evidence="1">
    <location>
        <begin position="20"/>
        <end position="283"/>
    </location>
</feature>